<dbReference type="GO" id="GO:0005524">
    <property type="term" value="F:ATP binding"/>
    <property type="evidence" value="ECO:0007669"/>
    <property type="project" value="UniProtKB-KW"/>
</dbReference>
<dbReference type="AlphaFoldDB" id="A0ABC8X0J4"/>
<comment type="catalytic activity">
    <reaction evidence="10">
        <text>L-seryl-[protein] + ATP = O-phospho-L-seryl-[protein] + ADP + H(+)</text>
        <dbReference type="Rhea" id="RHEA:17989"/>
        <dbReference type="Rhea" id="RHEA-COMP:9863"/>
        <dbReference type="Rhea" id="RHEA-COMP:11604"/>
        <dbReference type="ChEBI" id="CHEBI:15378"/>
        <dbReference type="ChEBI" id="CHEBI:29999"/>
        <dbReference type="ChEBI" id="CHEBI:30616"/>
        <dbReference type="ChEBI" id="CHEBI:83421"/>
        <dbReference type="ChEBI" id="CHEBI:456216"/>
        <dbReference type="EC" id="2.7.11.1"/>
    </reaction>
    <physiologicalReaction direction="left-to-right" evidence="10">
        <dbReference type="Rhea" id="RHEA:17990"/>
    </physiologicalReaction>
</comment>
<comment type="catalytic activity">
    <reaction evidence="9">
        <text>L-threonyl-[protein] + ATP = O-phospho-L-threonyl-[protein] + ADP + H(+)</text>
        <dbReference type="Rhea" id="RHEA:46608"/>
        <dbReference type="Rhea" id="RHEA-COMP:11060"/>
        <dbReference type="Rhea" id="RHEA-COMP:11605"/>
        <dbReference type="ChEBI" id="CHEBI:15378"/>
        <dbReference type="ChEBI" id="CHEBI:30013"/>
        <dbReference type="ChEBI" id="CHEBI:30616"/>
        <dbReference type="ChEBI" id="CHEBI:61977"/>
        <dbReference type="ChEBI" id="CHEBI:456216"/>
        <dbReference type="EC" id="2.7.11.1"/>
    </reaction>
    <physiologicalReaction direction="left-to-right" evidence="9">
        <dbReference type="Rhea" id="RHEA:46609"/>
    </physiologicalReaction>
</comment>
<evidence type="ECO:0000313" key="12">
    <source>
        <dbReference type="EMBL" id="CAL4918772.1"/>
    </source>
</evidence>
<evidence type="ECO:0000256" key="5">
    <source>
        <dbReference type="ARBA" id="ARBA00022777"/>
    </source>
</evidence>
<evidence type="ECO:0000256" key="9">
    <source>
        <dbReference type="ARBA" id="ARBA00048659"/>
    </source>
</evidence>
<dbReference type="EMBL" id="OZ075123">
    <property type="protein sequence ID" value="CAL4918772.1"/>
    <property type="molecule type" value="Genomic_DNA"/>
</dbReference>
<keyword evidence="3" id="KW-0808">Transferase</keyword>
<dbReference type="InterPro" id="IPR008271">
    <property type="entry name" value="Ser/Thr_kinase_AS"/>
</dbReference>
<organism evidence="12 13">
    <name type="scientific">Urochloa decumbens</name>
    <dbReference type="NCBI Taxonomy" id="240449"/>
    <lineage>
        <taxon>Eukaryota</taxon>
        <taxon>Viridiplantae</taxon>
        <taxon>Streptophyta</taxon>
        <taxon>Embryophyta</taxon>
        <taxon>Tracheophyta</taxon>
        <taxon>Spermatophyta</taxon>
        <taxon>Magnoliopsida</taxon>
        <taxon>Liliopsida</taxon>
        <taxon>Poales</taxon>
        <taxon>Poaceae</taxon>
        <taxon>PACMAD clade</taxon>
        <taxon>Panicoideae</taxon>
        <taxon>Panicodae</taxon>
        <taxon>Paniceae</taxon>
        <taxon>Melinidinae</taxon>
        <taxon>Urochloa</taxon>
    </lineage>
</organism>
<dbReference type="EC" id="2.7.11.1" evidence="1"/>
<sequence length="401" mass="45400">MNKTAYEASSVFLPTLIETESNETDEPTLLVKFFSKDYLIESCMLHLATDDNEIGTNLHLTINQAKSKATLTAYESYEVRQVWTSVSVYSVVPISSSHSKSLSLIFGGTGLLKFRGLSSCSFYPLEVKLNKDFTEAGLKLGRLWNSSQNFRGGMPYAVKRILGQPDESPSREIEAMLTLSGVEHIVQMYLAWGEQATNGYTKYIMMEMFERSLEDYLSARRDVDLQKSTSIFTEIMIGVQSMHNAGIIHRDLKPMNILIDKNEHVSIADFGTCAIKPYPYAPMGFPGREYLGTEYYRDPVMAIGTRMHAEEVDAYSSGVIYSEMHLVHVSKRRNLVRDIDKKIKYRMKQKAYNFLKSSIWKDWGGSIDIVRLTLLVKARASRILEELGVSPEKGNNQEALP</sequence>
<keyword evidence="2" id="KW-0723">Serine/threonine-protein kinase</keyword>
<keyword evidence="6" id="KW-0067">ATP-binding</keyword>
<evidence type="ECO:0000256" key="10">
    <source>
        <dbReference type="ARBA" id="ARBA00048977"/>
    </source>
</evidence>
<keyword evidence="7" id="KW-0652">Protein synthesis inhibitor</keyword>
<dbReference type="SUPFAM" id="SSF56112">
    <property type="entry name" value="Protein kinase-like (PK-like)"/>
    <property type="match status" value="1"/>
</dbReference>
<evidence type="ECO:0000256" key="3">
    <source>
        <dbReference type="ARBA" id="ARBA00022679"/>
    </source>
</evidence>
<evidence type="ECO:0000256" key="6">
    <source>
        <dbReference type="ARBA" id="ARBA00022840"/>
    </source>
</evidence>
<evidence type="ECO:0000256" key="8">
    <source>
        <dbReference type="ARBA" id="ARBA00037982"/>
    </source>
</evidence>
<dbReference type="InterPro" id="IPR011009">
    <property type="entry name" value="Kinase-like_dom_sf"/>
</dbReference>
<keyword evidence="13" id="KW-1185">Reference proteome</keyword>
<name>A0ABC8X0J4_9POAL</name>
<dbReference type="PANTHER" id="PTHR11042:SF160">
    <property type="entry name" value="EUKARYOTIC TRANSLATION INITIATION FACTOR 2-ALPHA KINASE 1"/>
    <property type="match status" value="1"/>
</dbReference>
<gene>
    <name evidence="12" type="ORF">URODEC1_LOCUS19371</name>
</gene>
<dbReference type="GO" id="GO:0017148">
    <property type="term" value="P:negative regulation of translation"/>
    <property type="evidence" value="ECO:0007669"/>
    <property type="project" value="UniProtKB-KW"/>
</dbReference>
<keyword evidence="4" id="KW-0547">Nucleotide-binding</keyword>
<dbReference type="Proteomes" id="UP001497457">
    <property type="component" value="Chromosome 13rd"/>
</dbReference>
<dbReference type="GO" id="GO:0006950">
    <property type="term" value="P:response to stress"/>
    <property type="evidence" value="ECO:0007669"/>
    <property type="project" value="UniProtKB-ARBA"/>
</dbReference>
<evidence type="ECO:0000256" key="2">
    <source>
        <dbReference type="ARBA" id="ARBA00022527"/>
    </source>
</evidence>
<evidence type="ECO:0000256" key="1">
    <source>
        <dbReference type="ARBA" id="ARBA00012513"/>
    </source>
</evidence>
<evidence type="ECO:0000313" key="13">
    <source>
        <dbReference type="Proteomes" id="UP001497457"/>
    </source>
</evidence>
<dbReference type="SMART" id="SM00220">
    <property type="entry name" value="S_TKc"/>
    <property type="match status" value="1"/>
</dbReference>
<dbReference type="PANTHER" id="PTHR11042">
    <property type="entry name" value="EUKARYOTIC TRANSLATION INITIATION FACTOR 2-ALPHA KINASE EIF2-ALPHA KINASE -RELATED"/>
    <property type="match status" value="1"/>
</dbReference>
<reference evidence="12" key="1">
    <citation type="submission" date="2024-10" db="EMBL/GenBank/DDBJ databases">
        <authorList>
            <person name="Ryan C."/>
        </authorList>
    </citation>
    <scope>NUCLEOTIDE SEQUENCE [LARGE SCALE GENOMIC DNA]</scope>
</reference>
<proteinExistence type="inferred from homology"/>
<dbReference type="InterPro" id="IPR050339">
    <property type="entry name" value="CC_SR_Kinase"/>
</dbReference>
<dbReference type="Gene3D" id="1.10.510.10">
    <property type="entry name" value="Transferase(Phosphotransferase) domain 1"/>
    <property type="match status" value="1"/>
</dbReference>
<dbReference type="Pfam" id="PF00069">
    <property type="entry name" value="Pkinase"/>
    <property type="match status" value="1"/>
</dbReference>
<evidence type="ECO:0000259" key="11">
    <source>
        <dbReference type="PROSITE" id="PS50011"/>
    </source>
</evidence>
<accession>A0ABC8X0J4</accession>
<evidence type="ECO:0000256" key="7">
    <source>
        <dbReference type="ARBA" id="ARBA00023193"/>
    </source>
</evidence>
<dbReference type="PROSITE" id="PS00108">
    <property type="entry name" value="PROTEIN_KINASE_ST"/>
    <property type="match status" value="1"/>
</dbReference>
<dbReference type="GO" id="GO:0004674">
    <property type="term" value="F:protein serine/threonine kinase activity"/>
    <property type="evidence" value="ECO:0007669"/>
    <property type="project" value="UniProtKB-KW"/>
</dbReference>
<protein>
    <recommendedName>
        <fullName evidence="1">non-specific serine/threonine protein kinase</fullName>
        <ecNumber evidence="1">2.7.11.1</ecNumber>
    </recommendedName>
</protein>
<comment type="similarity">
    <text evidence="8">Belongs to the protein kinase superfamily. Ser/Thr protein kinase family. GCN2 subfamily.</text>
</comment>
<feature type="domain" description="Protein kinase" evidence="11">
    <location>
        <begin position="111"/>
        <end position="401"/>
    </location>
</feature>
<dbReference type="InterPro" id="IPR000719">
    <property type="entry name" value="Prot_kinase_dom"/>
</dbReference>
<evidence type="ECO:0000256" key="4">
    <source>
        <dbReference type="ARBA" id="ARBA00022741"/>
    </source>
</evidence>
<dbReference type="PROSITE" id="PS50011">
    <property type="entry name" value="PROTEIN_KINASE_DOM"/>
    <property type="match status" value="1"/>
</dbReference>
<keyword evidence="5" id="KW-0418">Kinase</keyword>